<dbReference type="EMBL" id="UINC01119992">
    <property type="protein sequence ID" value="SVC94186.1"/>
    <property type="molecule type" value="Genomic_DNA"/>
</dbReference>
<dbReference type="AlphaFoldDB" id="A0A382R944"/>
<feature type="non-terminal residue" evidence="1">
    <location>
        <position position="323"/>
    </location>
</feature>
<name>A0A382R944_9ZZZZ</name>
<evidence type="ECO:0008006" key="2">
    <source>
        <dbReference type="Google" id="ProtNLM"/>
    </source>
</evidence>
<reference evidence="1" key="1">
    <citation type="submission" date="2018-05" db="EMBL/GenBank/DDBJ databases">
        <authorList>
            <person name="Lanie J.A."/>
            <person name="Ng W.-L."/>
            <person name="Kazmierczak K.M."/>
            <person name="Andrzejewski T.M."/>
            <person name="Davidsen T.M."/>
            <person name="Wayne K.J."/>
            <person name="Tettelin H."/>
            <person name="Glass J.I."/>
            <person name="Rusch D."/>
            <person name="Podicherti R."/>
            <person name="Tsui H.-C.T."/>
            <person name="Winkler M.E."/>
        </authorList>
    </citation>
    <scope>NUCLEOTIDE SEQUENCE</scope>
</reference>
<accession>A0A382R944</accession>
<evidence type="ECO:0000313" key="1">
    <source>
        <dbReference type="EMBL" id="SVC94186.1"/>
    </source>
</evidence>
<dbReference type="InterPro" id="IPR013320">
    <property type="entry name" value="ConA-like_dom_sf"/>
</dbReference>
<dbReference type="SUPFAM" id="SSF49899">
    <property type="entry name" value="Concanavalin A-like lectins/glucanases"/>
    <property type="match status" value="1"/>
</dbReference>
<organism evidence="1">
    <name type="scientific">marine metagenome</name>
    <dbReference type="NCBI Taxonomy" id="408172"/>
    <lineage>
        <taxon>unclassified sequences</taxon>
        <taxon>metagenomes</taxon>
        <taxon>ecological metagenomes</taxon>
    </lineage>
</organism>
<protein>
    <recommendedName>
        <fullName evidence="2">LamG-like jellyroll fold domain-containing protein</fullName>
    </recommendedName>
</protein>
<dbReference type="Gene3D" id="2.60.120.200">
    <property type="match status" value="1"/>
</dbReference>
<proteinExistence type="predicted"/>
<dbReference type="Pfam" id="PF13385">
    <property type="entry name" value="Laminin_G_3"/>
    <property type="match status" value="1"/>
</dbReference>
<sequence>SQHRKLTNIKVSERANEVFLVVGKNTTGASDEGLIAHWDFNDVSDSAGSVDSVAGIKGVFAGGAKYGAGRDGAGTALDVNGSATAAMLVEEGGFLNTATTLNTVTVAFWQKVVTRTSSSSFWAFSPTNNRVFQAHNPWGTGDIYWDAANTAGRINKAWGGDFSAWNHFAFVKDGNAVAIYVNGQLLTSGTKTAKLATDATRFAVGAMIDSATSQGTNSLEGSIDDFKVYSKGLTAAQIVAMYLAESGLHSEDLALKALLESEGFTVTLQGPAHAVSDVDPSHMSFVVISSTLNDDSWAAKYAGTTAPVINLDGSAQDALGFTA</sequence>
<feature type="non-terminal residue" evidence="1">
    <location>
        <position position="1"/>
    </location>
</feature>
<gene>
    <name evidence="1" type="ORF">METZ01_LOCUS347040</name>
</gene>